<dbReference type="EMBL" id="AXCP01009439">
    <property type="status" value="NOT_ANNOTATED_CDS"/>
    <property type="molecule type" value="Genomic_DNA"/>
</dbReference>
<protein>
    <submittedName>
        <fullName evidence="2">Uncharacterized protein</fullName>
    </submittedName>
</protein>
<dbReference type="AlphaFoldDB" id="A0A182IRF9"/>
<sequence length="195" mass="21561">MSSDRLTLETCSGQREATEHEPTEQRQAAVEEQEDRIVELPRANSTLFQPNERMEDRSVAQPTVAGIDRRTIELDRLRAITFELQRLEMERACIVAGAGSRPANCEMQARFCPPASSAQAPRATGSAFNVFVPATPAFTASAPYALSAPHEQPTLEASYAHMMAGTPAICTRKFQFSLLINFLHLHLMCSIQRAV</sequence>
<dbReference type="VEuPathDB" id="VectorBase:AATE004072"/>
<feature type="compositionally biased region" description="Polar residues" evidence="1">
    <location>
        <begin position="1"/>
        <end position="15"/>
    </location>
</feature>
<accession>A0A182IRF9</accession>
<feature type="region of interest" description="Disordered" evidence="1">
    <location>
        <begin position="1"/>
        <end position="35"/>
    </location>
</feature>
<reference evidence="2" key="1">
    <citation type="submission" date="2022-08" db="UniProtKB">
        <authorList>
            <consortium name="EnsemblMetazoa"/>
        </authorList>
    </citation>
    <scope>IDENTIFICATION</scope>
    <source>
        <strain evidence="2">EBRO</strain>
    </source>
</reference>
<evidence type="ECO:0000256" key="1">
    <source>
        <dbReference type="SAM" id="MobiDB-lite"/>
    </source>
</evidence>
<name>A0A182IRF9_ANOAO</name>
<proteinExistence type="predicted"/>
<evidence type="ECO:0000313" key="2">
    <source>
        <dbReference type="EnsemblMetazoa" id="AATE004072-PA.1"/>
    </source>
</evidence>
<dbReference type="EnsemblMetazoa" id="AATE004072-RA">
    <property type="protein sequence ID" value="AATE004072-PA.1"/>
    <property type="gene ID" value="AATE004072"/>
</dbReference>
<organism evidence="2">
    <name type="scientific">Anopheles atroparvus</name>
    <name type="common">European mosquito</name>
    <dbReference type="NCBI Taxonomy" id="41427"/>
    <lineage>
        <taxon>Eukaryota</taxon>
        <taxon>Metazoa</taxon>
        <taxon>Ecdysozoa</taxon>
        <taxon>Arthropoda</taxon>
        <taxon>Hexapoda</taxon>
        <taxon>Insecta</taxon>
        <taxon>Pterygota</taxon>
        <taxon>Neoptera</taxon>
        <taxon>Endopterygota</taxon>
        <taxon>Diptera</taxon>
        <taxon>Nematocera</taxon>
        <taxon>Culicoidea</taxon>
        <taxon>Culicidae</taxon>
        <taxon>Anophelinae</taxon>
        <taxon>Anopheles</taxon>
    </lineage>
</organism>